<accession>A0A1A5YCC9</accession>
<dbReference type="Pfam" id="PF12773">
    <property type="entry name" value="DZR"/>
    <property type="match status" value="2"/>
</dbReference>
<dbReference type="RefSeq" id="WP_068686510.1">
    <property type="nucleotide sequence ID" value="NZ_LYPA01000074.1"/>
</dbReference>
<dbReference type="EMBL" id="LYPA01000074">
    <property type="protein sequence ID" value="OBR63244.1"/>
    <property type="molecule type" value="Genomic_DNA"/>
</dbReference>
<feature type="domain" description="DZANK-type" evidence="1">
    <location>
        <begin position="296"/>
        <end position="346"/>
    </location>
</feature>
<organism evidence="3 4">
    <name type="scientific">Paenibacillus oryzae</name>
    <dbReference type="NCBI Taxonomy" id="1844972"/>
    <lineage>
        <taxon>Bacteria</taxon>
        <taxon>Bacillati</taxon>
        <taxon>Bacillota</taxon>
        <taxon>Bacilli</taxon>
        <taxon>Bacillales</taxon>
        <taxon>Paenibacillaceae</taxon>
        <taxon>Paenibacillus</taxon>
    </lineage>
</organism>
<keyword evidence="4" id="KW-1185">Reference proteome</keyword>
<dbReference type="AlphaFoldDB" id="A0A1A5YCC9"/>
<gene>
    <name evidence="3" type="ORF">A7K91_25170</name>
</gene>
<protein>
    <submittedName>
        <fullName evidence="3">Antifreeze protein type I</fullName>
    </submittedName>
</protein>
<proteinExistence type="predicted"/>
<dbReference type="CDD" id="cd03408">
    <property type="entry name" value="SPFH_like_u1"/>
    <property type="match status" value="1"/>
</dbReference>
<dbReference type="InterPro" id="IPR025874">
    <property type="entry name" value="DZR"/>
</dbReference>
<reference evidence="3 4" key="1">
    <citation type="submission" date="2016-05" db="EMBL/GenBank/DDBJ databases">
        <title>Paenibacillus oryzae. sp. nov., isolated from the rice root.</title>
        <authorList>
            <person name="Zhang J."/>
            <person name="Zhang X."/>
        </authorList>
    </citation>
    <scope>NUCLEOTIDE SEQUENCE [LARGE SCALE GENOMIC DNA]</scope>
    <source>
        <strain evidence="3 4">1DrF-4</strain>
    </source>
</reference>
<evidence type="ECO:0000313" key="3">
    <source>
        <dbReference type="EMBL" id="OBR63244.1"/>
    </source>
</evidence>
<evidence type="ECO:0000313" key="4">
    <source>
        <dbReference type="Proteomes" id="UP000092024"/>
    </source>
</evidence>
<feature type="domain" description="SPFH" evidence="2">
    <location>
        <begin position="16"/>
        <end position="217"/>
    </location>
</feature>
<name>A0A1A5YCC9_9BACL</name>
<dbReference type="STRING" id="1844972.A7K91_25170"/>
<dbReference type="Proteomes" id="UP000092024">
    <property type="component" value="Unassembled WGS sequence"/>
</dbReference>
<feature type="domain" description="DZANK-type" evidence="1">
    <location>
        <begin position="352"/>
        <end position="395"/>
    </location>
</feature>
<evidence type="ECO:0000259" key="1">
    <source>
        <dbReference type="Pfam" id="PF12773"/>
    </source>
</evidence>
<dbReference type="InterPro" id="IPR033880">
    <property type="entry name" value="SPFH_YdjI"/>
</dbReference>
<dbReference type="Pfam" id="PF13421">
    <property type="entry name" value="Band_7_1"/>
    <property type="match status" value="1"/>
</dbReference>
<sequence>MAIIDVVKYDGSPDVYAWKHPDGELGTWTQLIVNQTQEAILFKDGKALDSFGPGRHTLSTANIPILSKLINIPFGGKSPFAAEVWYVNKISVMNIKWGTSSPIQIKDAKFNIMVPIRAFGQFGLTIEDSRRFLLKLVGTLPRFTREALSQHLRGVIIMSVTEVLTAYLLQKGISTLEINAFVGEISRVSEARIGEALKEYGIKLHHFYFENINVPENDPSIEKLRSVLNKRMEMDLVGFNYQQQRSLDIMEGAATNSGSSAPLFMGAQLGGVMGGAIGGQMSNMSGVINAQAATPCPHCKASISPDALFCSSCGKNVGAGAAAKSHSCDKCGEPLAKDARFCAKCGDPYHACPSCGADVPDDSAKCRGCGTELPRPCVSCKEPLQGGAKFCHQCGSVQPTGGQ</sequence>
<dbReference type="PANTHER" id="PTHR37826:SF2">
    <property type="entry name" value="ZINC-RIBBON DOMAIN-CONTAINING PROTEIN"/>
    <property type="match status" value="1"/>
</dbReference>
<dbReference type="OrthoDB" id="9764015at2"/>
<comment type="caution">
    <text evidence="3">The sequence shown here is derived from an EMBL/GenBank/DDBJ whole genome shotgun (WGS) entry which is preliminary data.</text>
</comment>
<evidence type="ECO:0000259" key="2">
    <source>
        <dbReference type="Pfam" id="PF13421"/>
    </source>
</evidence>
<dbReference type="PANTHER" id="PTHR37826">
    <property type="entry name" value="FLOTILLIN BAND_7_5 DOMAIN PROTEIN"/>
    <property type="match status" value="1"/>
</dbReference>